<organism evidence="3 4">
    <name type="scientific">Pristionchus fissidentatus</name>
    <dbReference type="NCBI Taxonomy" id="1538716"/>
    <lineage>
        <taxon>Eukaryota</taxon>
        <taxon>Metazoa</taxon>
        <taxon>Ecdysozoa</taxon>
        <taxon>Nematoda</taxon>
        <taxon>Chromadorea</taxon>
        <taxon>Rhabditida</taxon>
        <taxon>Rhabditina</taxon>
        <taxon>Diplogasteromorpha</taxon>
        <taxon>Diplogasteroidea</taxon>
        <taxon>Neodiplogasteridae</taxon>
        <taxon>Pristionchus</taxon>
    </lineage>
</organism>
<feature type="non-terminal residue" evidence="3">
    <location>
        <position position="505"/>
    </location>
</feature>
<sequence>ELNSIGDDDSTSNAQNRDRPSSPLRPNPKYCTITEAPRRPAPRPVPAPHPSDYRHNREAWRDVPRQNTHGLAAPSPVSSRPPEMVTKIADVARSEMEVDGEANPVERPSSPLKPNEKYCSIPSSARRPTAVARVAPRRASPPSLQQQLQRASAYQQSQNGQWNPNDQWNGWSGERTGDGPPPRPDLQPRKVQQRLQSPLLQQPQLDLQQAYLMHQRSVQQQQRSRSQQQKHVQHIQQPHLQHTPPSQPDYAAYSHNPYGANYLPLDGGFNRANYDNHYHPPPTPKHESMEEEECEVVDDDRKGGILSDAMERHTKNARRRQKKEDELRRLEEERIKLREERLQLERVKREAEVAARLEEAKKRNEQTAKAKFESFSFATKLKKEEEHGVVTMSKAQLEALQAQWEARGQQNAQEQRATEARSRMNLLIEMRGLREPEPMEVEESDAIESSIPCAPTTVTPKPKPLRTKQEPVADESEEPAAGMVVKKEKEDEEEKAEGKEKEKED</sequence>
<name>A0AAV5VLB6_9BILA</name>
<dbReference type="AlphaFoldDB" id="A0AAV5VLB6"/>
<dbReference type="Proteomes" id="UP001432322">
    <property type="component" value="Unassembled WGS sequence"/>
</dbReference>
<gene>
    <name evidence="3" type="ORF">PFISCL1PPCAC_9861</name>
</gene>
<feature type="compositionally biased region" description="Low complexity" evidence="2">
    <location>
        <begin position="122"/>
        <end position="158"/>
    </location>
</feature>
<evidence type="ECO:0000256" key="1">
    <source>
        <dbReference type="SAM" id="Coils"/>
    </source>
</evidence>
<feature type="compositionally biased region" description="Polar residues" evidence="2">
    <location>
        <begin position="159"/>
        <end position="170"/>
    </location>
</feature>
<feature type="coiled-coil region" evidence="1">
    <location>
        <begin position="313"/>
        <end position="357"/>
    </location>
</feature>
<feature type="compositionally biased region" description="Low complexity" evidence="2">
    <location>
        <begin position="193"/>
        <end position="239"/>
    </location>
</feature>
<accession>A0AAV5VLB6</accession>
<feature type="compositionally biased region" description="Basic and acidic residues" evidence="2">
    <location>
        <begin position="51"/>
        <end position="64"/>
    </location>
</feature>
<feature type="region of interest" description="Disordered" evidence="2">
    <location>
        <begin position="430"/>
        <end position="505"/>
    </location>
</feature>
<proteinExistence type="predicted"/>
<feature type="compositionally biased region" description="Acidic residues" evidence="2">
    <location>
        <begin position="1"/>
        <end position="10"/>
    </location>
</feature>
<keyword evidence="4" id="KW-1185">Reference proteome</keyword>
<dbReference type="EMBL" id="BTSY01000003">
    <property type="protein sequence ID" value="GMT18564.1"/>
    <property type="molecule type" value="Genomic_DNA"/>
</dbReference>
<comment type="caution">
    <text evidence="3">The sequence shown here is derived from an EMBL/GenBank/DDBJ whole genome shotgun (WGS) entry which is preliminary data.</text>
</comment>
<protein>
    <submittedName>
        <fullName evidence="3">Uncharacterized protein</fullName>
    </submittedName>
</protein>
<feature type="compositionally biased region" description="Basic and acidic residues" evidence="2">
    <location>
        <begin position="496"/>
        <end position="505"/>
    </location>
</feature>
<evidence type="ECO:0000256" key="2">
    <source>
        <dbReference type="SAM" id="MobiDB-lite"/>
    </source>
</evidence>
<evidence type="ECO:0000313" key="4">
    <source>
        <dbReference type="Proteomes" id="UP001432322"/>
    </source>
</evidence>
<feature type="non-terminal residue" evidence="3">
    <location>
        <position position="1"/>
    </location>
</feature>
<feature type="region of interest" description="Disordered" evidence="2">
    <location>
        <begin position="1"/>
        <end position="256"/>
    </location>
</feature>
<reference evidence="3" key="1">
    <citation type="submission" date="2023-10" db="EMBL/GenBank/DDBJ databases">
        <title>Genome assembly of Pristionchus species.</title>
        <authorList>
            <person name="Yoshida K."/>
            <person name="Sommer R.J."/>
        </authorList>
    </citation>
    <scope>NUCLEOTIDE SEQUENCE</scope>
    <source>
        <strain evidence="3">RS5133</strain>
    </source>
</reference>
<evidence type="ECO:0000313" key="3">
    <source>
        <dbReference type="EMBL" id="GMT18564.1"/>
    </source>
</evidence>
<keyword evidence="1" id="KW-0175">Coiled coil</keyword>